<accession>A0A084ZMR6</accession>
<dbReference type="PANTHER" id="PTHR42859:SF17">
    <property type="entry name" value="ELECTRON TRANSPORT PROTEIN HYDN-RELATED"/>
    <property type="match status" value="1"/>
</dbReference>
<name>A0A084ZMR6_9ENTR</name>
<dbReference type="InterPro" id="IPR050294">
    <property type="entry name" value="RnfB_subfamily"/>
</dbReference>
<dbReference type="OrthoDB" id="9779457at2"/>
<dbReference type="Pfam" id="PF13247">
    <property type="entry name" value="Fer4_11"/>
    <property type="match status" value="1"/>
</dbReference>
<protein>
    <submittedName>
        <fullName evidence="7">Putative oxidoreductase Fe-S subunit</fullName>
    </submittedName>
</protein>
<evidence type="ECO:0000256" key="3">
    <source>
        <dbReference type="ARBA" id="ARBA00022737"/>
    </source>
</evidence>
<feature type="domain" description="4Fe-4S ferredoxin-type" evidence="6">
    <location>
        <begin position="73"/>
        <end position="102"/>
    </location>
</feature>
<dbReference type="PROSITE" id="PS00198">
    <property type="entry name" value="4FE4S_FER_1"/>
    <property type="match status" value="1"/>
</dbReference>
<proteinExistence type="predicted"/>
<keyword evidence="4" id="KW-0408">Iron</keyword>
<evidence type="ECO:0000313" key="8">
    <source>
        <dbReference type="Proteomes" id="UP000028630"/>
    </source>
</evidence>
<dbReference type="AlphaFoldDB" id="A0A084ZMR6"/>
<keyword evidence="8" id="KW-1185">Reference proteome</keyword>
<dbReference type="Pfam" id="PF12800">
    <property type="entry name" value="Fer4_4"/>
    <property type="match status" value="1"/>
</dbReference>
<dbReference type="eggNOG" id="COG1142">
    <property type="taxonomic scope" value="Bacteria"/>
</dbReference>
<evidence type="ECO:0000259" key="6">
    <source>
        <dbReference type="PROSITE" id="PS51379"/>
    </source>
</evidence>
<evidence type="ECO:0000313" key="7">
    <source>
        <dbReference type="EMBL" id="KFB98760.1"/>
    </source>
</evidence>
<dbReference type="CDD" id="cd10554">
    <property type="entry name" value="HycB_like"/>
    <property type="match status" value="1"/>
</dbReference>
<dbReference type="InterPro" id="IPR017896">
    <property type="entry name" value="4Fe4S_Fe-S-bd"/>
</dbReference>
<dbReference type="PROSITE" id="PS51379">
    <property type="entry name" value="4FE4S_FER_2"/>
    <property type="match status" value="2"/>
</dbReference>
<organism evidence="7 8">
    <name type="scientific">Trabulsiella guamensis ATCC 49490</name>
    <dbReference type="NCBI Taxonomy" id="1005994"/>
    <lineage>
        <taxon>Bacteria</taxon>
        <taxon>Pseudomonadati</taxon>
        <taxon>Pseudomonadota</taxon>
        <taxon>Gammaproteobacteria</taxon>
        <taxon>Enterobacterales</taxon>
        <taxon>Enterobacteriaceae</taxon>
        <taxon>Trabulsiella</taxon>
    </lineage>
</organism>
<evidence type="ECO:0000256" key="2">
    <source>
        <dbReference type="ARBA" id="ARBA00022723"/>
    </source>
</evidence>
<dbReference type="Gene3D" id="3.30.70.20">
    <property type="match status" value="2"/>
</dbReference>
<keyword evidence="2" id="KW-0479">Metal-binding</keyword>
<dbReference type="GO" id="GO:0051539">
    <property type="term" value="F:4 iron, 4 sulfur cluster binding"/>
    <property type="evidence" value="ECO:0007669"/>
    <property type="project" value="UniProtKB-KW"/>
</dbReference>
<dbReference type="RefSeq" id="WP_038162606.1">
    <property type="nucleotide sequence ID" value="NZ_JMTB01000121.1"/>
</dbReference>
<keyword evidence="1" id="KW-0004">4Fe-4S</keyword>
<gene>
    <name evidence="7" type="ORF">GTGU_04431</name>
</gene>
<dbReference type="Proteomes" id="UP000028630">
    <property type="component" value="Unassembled WGS sequence"/>
</dbReference>
<dbReference type="EMBL" id="JMTB01000121">
    <property type="protein sequence ID" value="KFB98760.1"/>
    <property type="molecule type" value="Genomic_DNA"/>
</dbReference>
<evidence type="ECO:0000256" key="1">
    <source>
        <dbReference type="ARBA" id="ARBA00022485"/>
    </source>
</evidence>
<feature type="domain" description="4Fe-4S ferredoxin-type" evidence="6">
    <location>
        <begin position="105"/>
        <end position="138"/>
    </location>
</feature>
<dbReference type="SUPFAM" id="SSF54862">
    <property type="entry name" value="4Fe-4S ferredoxins"/>
    <property type="match status" value="1"/>
</dbReference>
<evidence type="ECO:0000256" key="4">
    <source>
        <dbReference type="ARBA" id="ARBA00023004"/>
    </source>
</evidence>
<dbReference type="PANTHER" id="PTHR42859">
    <property type="entry name" value="OXIDOREDUCTASE"/>
    <property type="match status" value="1"/>
</dbReference>
<keyword evidence="3" id="KW-0677">Repeat</keyword>
<keyword evidence="5" id="KW-0411">Iron-sulfur</keyword>
<sequence length="159" mass="16933">MTRFIIASADDCIGCRTCELACALEHEPGVTELLPRLKVMRLSQISVPVMCHQCENAPCVAACPVAALTLGEASIEADDSRCIGCQSCAVACPFGAITIVTSENRHPRIVKCDVCGHRDAGPACVEVCPTSALRIMTDDALAAQQKQQLVKHASLLNRL</sequence>
<evidence type="ECO:0000256" key="5">
    <source>
        <dbReference type="ARBA" id="ARBA00023014"/>
    </source>
</evidence>
<dbReference type="GO" id="GO:0046872">
    <property type="term" value="F:metal ion binding"/>
    <property type="evidence" value="ECO:0007669"/>
    <property type="project" value="UniProtKB-KW"/>
</dbReference>
<reference evidence="8" key="1">
    <citation type="submission" date="2014-05" db="EMBL/GenBank/DDBJ databases">
        <title>ATOL: Assembling a taxonomically balanced genome-scale reconstruction of the evolutionary history of the Enterobacteriaceae.</title>
        <authorList>
            <person name="Plunkett G. III"/>
            <person name="Neeno-Eckwall E.C."/>
            <person name="Glasner J.D."/>
            <person name="Perna N.T."/>
        </authorList>
    </citation>
    <scope>NUCLEOTIDE SEQUENCE [LARGE SCALE GENOMIC DNA]</scope>
    <source>
        <strain evidence="8">ATCC 49490</strain>
    </source>
</reference>
<comment type="caution">
    <text evidence="7">The sequence shown here is derived from an EMBL/GenBank/DDBJ whole genome shotgun (WGS) entry which is preliminary data.</text>
</comment>
<dbReference type="InterPro" id="IPR017900">
    <property type="entry name" value="4Fe4S_Fe_S_CS"/>
</dbReference>